<dbReference type="WBParaSite" id="ES5_v2.g11752.t1">
    <property type="protein sequence ID" value="ES5_v2.g11752.t1"/>
    <property type="gene ID" value="ES5_v2.g11752"/>
</dbReference>
<protein>
    <submittedName>
        <fullName evidence="2">Membrane insertase YidC/Oxa/ALB C-terminal domain-containing protein</fullName>
    </submittedName>
</protein>
<sequence length="375" mass="41808">MLSLPLRSSRATCYKTSKLVLFASRNITPSSSTLTNFKLNQSRNFSSNDVFRTSTNFTDIPAPPMPAPPMPSIEEIAASGQSVLEELGLFSWWKPTSYLRWGLEALHVHFDLPWWGAIVAGTIILRVALIYVPIMSQRNVAKQSKYKPELDEFKQKMEDAKAEGNHLAIQNVLLEQQAFMKEKDIKLGRQLMVMLANGGVFMTQFFAIRKMIQANYPGWSTGGTLWFTDLTASDPYFLLPIISAATLAYVLKLGVETGASSDQLAPGMKIIMQYGLPLIVLVSSSQFASGLCVYWVASNAISLVYAGMFKNEAIRNLFRIPPIVKWPTKAEKASAWKLALKQYKARRNAAPSLSDIRQKDADLFKKAGRAKPVNK</sequence>
<evidence type="ECO:0000313" key="2">
    <source>
        <dbReference type="WBParaSite" id="ES5_v2.g11752.t1"/>
    </source>
</evidence>
<evidence type="ECO:0000313" key="1">
    <source>
        <dbReference type="Proteomes" id="UP000887579"/>
    </source>
</evidence>
<accession>A0AC34F439</accession>
<reference evidence="2" key="1">
    <citation type="submission" date="2022-11" db="UniProtKB">
        <authorList>
            <consortium name="WormBaseParasite"/>
        </authorList>
    </citation>
    <scope>IDENTIFICATION</scope>
</reference>
<name>A0AC34F439_9BILA</name>
<dbReference type="Proteomes" id="UP000887579">
    <property type="component" value="Unplaced"/>
</dbReference>
<organism evidence="1 2">
    <name type="scientific">Panagrolaimus sp. ES5</name>
    <dbReference type="NCBI Taxonomy" id="591445"/>
    <lineage>
        <taxon>Eukaryota</taxon>
        <taxon>Metazoa</taxon>
        <taxon>Ecdysozoa</taxon>
        <taxon>Nematoda</taxon>
        <taxon>Chromadorea</taxon>
        <taxon>Rhabditida</taxon>
        <taxon>Tylenchina</taxon>
        <taxon>Panagrolaimomorpha</taxon>
        <taxon>Panagrolaimoidea</taxon>
        <taxon>Panagrolaimidae</taxon>
        <taxon>Panagrolaimus</taxon>
    </lineage>
</organism>
<proteinExistence type="predicted"/>